<sequence length="229" mass="26896">MQTQPTEETSFSTSQSETPSPRRMSPEKRERQIVNQAIAFFAKHGFEGQLRTLTEDLGITHTLLYHYFPTKADLIERVYQEVVVDRWKPEWQMLLSDEGKSTEAKFVEFYIDYAKTILTHDFVRILVFSGLSDKIFSDRFFKLLQTKILPLLIFETRKYCKVPVQQPTSEKEMELLLGLHGGIFYLGIRRWIYGASFQSETHQMSDEEIIQDRITSYLLSAQHLLKKEK</sequence>
<dbReference type="Proteomes" id="UP000192708">
    <property type="component" value="Unassembled WGS sequence"/>
</dbReference>
<evidence type="ECO:0000313" key="6">
    <source>
        <dbReference type="Proteomes" id="UP000192708"/>
    </source>
</evidence>
<feature type="compositionally biased region" description="Low complexity" evidence="3">
    <location>
        <begin position="1"/>
        <end position="21"/>
    </location>
</feature>
<dbReference type="InterPro" id="IPR050109">
    <property type="entry name" value="HTH-type_TetR-like_transc_reg"/>
</dbReference>
<dbReference type="Pfam" id="PF00440">
    <property type="entry name" value="TetR_N"/>
    <property type="match status" value="1"/>
</dbReference>
<reference evidence="5 6" key="1">
    <citation type="submission" date="2017-04" db="EMBL/GenBank/DDBJ databases">
        <authorList>
            <person name="Afonso C.L."/>
            <person name="Miller P.J."/>
            <person name="Scott M.A."/>
            <person name="Spackman E."/>
            <person name="Goraichik I."/>
            <person name="Dimitrov K.M."/>
            <person name="Suarez D.L."/>
            <person name="Swayne D.E."/>
        </authorList>
    </citation>
    <scope>NUCLEOTIDE SEQUENCE [LARGE SCALE GENOMIC DNA]</scope>
    <source>
        <strain evidence="5 6">VK13</strain>
    </source>
</reference>
<evidence type="ECO:0000259" key="4">
    <source>
        <dbReference type="PROSITE" id="PS50977"/>
    </source>
</evidence>
<dbReference type="GO" id="GO:0000976">
    <property type="term" value="F:transcription cis-regulatory region binding"/>
    <property type="evidence" value="ECO:0007669"/>
    <property type="project" value="TreeGrafter"/>
</dbReference>
<accession>A0A1W1ZI39</accession>
<feature type="DNA-binding region" description="H-T-H motif" evidence="2">
    <location>
        <begin position="49"/>
        <end position="68"/>
    </location>
</feature>
<evidence type="ECO:0000256" key="3">
    <source>
        <dbReference type="SAM" id="MobiDB-lite"/>
    </source>
</evidence>
<protein>
    <submittedName>
        <fullName evidence="5">Transcriptional regulator, TetR family</fullName>
    </submittedName>
</protein>
<evidence type="ECO:0000256" key="2">
    <source>
        <dbReference type="PROSITE-ProRule" id="PRU00335"/>
    </source>
</evidence>
<dbReference type="EMBL" id="FWXJ01000005">
    <property type="protein sequence ID" value="SMC47731.1"/>
    <property type="molecule type" value="Genomic_DNA"/>
</dbReference>
<name>A0A1W1ZI39_9BURK</name>
<keyword evidence="6" id="KW-1185">Reference proteome</keyword>
<dbReference type="PANTHER" id="PTHR30055">
    <property type="entry name" value="HTH-TYPE TRANSCRIPTIONAL REGULATOR RUTR"/>
    <property type="match status" value="1"/>
</dbReference>
<dbReference type="Gene3D" id="1.10.357.10">
    <property type="entry name" value="Tetracycline Repressor, domain 2"/>
    <property type="match status" value="1"/>
</dbReference>
<dbReference type="InterPro" id="IPR001647">
    <property type="entry name" value="HTH_TetR"/>
</dbReference>
<dbReference type="PRINTS" id="PR00455">
    <property type="entry name" value="HTHTETR"/>
</dbReference>
<keyword evidence="1 2" id="KW-0238">DNA-binding</keyword>
<dbReference type="SUPFAM" id="SSF46689">
    <property type="entry name" value="Homeodomain-like"/>
    <property type="match status" value="1"/>
</dbReference>
<dbReference type="STRING" id="1938817.SAMN06296008_105130"/>
<evidence type="ECO:0000256" key="1">
    <source>
        <dbReference type="ARBA" id="ARBA00023125"/>
    </source>
</evidence>
<gene>
    <name evidence="5" type="ORF">SAMN06296008_105130</name>
</gene>
<dbReference type="PROSITE" id="PS50977">
    <property type="entry name" value="HTH_TETR_2"/>
    <property type="match status" value="1"/>
</dbReference>
<dbReference type="PANTHER" id="PTHR30055:SF181">
    <property type="entry name" value="BLR6905 PROTEIN"/>
    <property type="match status" value="1"/>
</dbReference>
<evidence type="ECO:0000313" key="5">
    <source>
        <dbReference type="EMBL" id="SMC47731.1"/>
    </source>
</evidence>
<dbReference type="InterPro" id="IPR009057">
    <property type="entry name" value="Homeodomain-like_sf"/>
</dbReference>
<dbReference type="GO" id="GO:0003700">
    <property type="term" value="F:DNA-binding transcription factor activity"/>
    <property type="evidence" value="ECO:0007669"/>
    <property type="project" value="TreeGrafter"/>
</dbReference>
<feature type="domain" description="HTH tetR-type" evidence="4">
    <location>
        <begin position="27"/>
        <end position="86"/>
    </location>
</feature>
<proteinExistence type="predicted"/>
<organism evidence="5 6">
    <name type="scientific">Polynucleobacter kasalickyi</name>
    <dbReference type="NCBI Taxonomy" id="1938817"/>
    <lineage>
        <taxon>Bacteria</taxon>
        <taxon>Pseudomonadati</taxon>
        <taxon>Pseudomonadota</taxon>
        <taxon>Betaproteobacteria</taxon>
        <taxon>Burkholderiales</taxon>
        <taxon>Burkholderiaceae</taxon>
        <taxon>Polynucleobacter</taxon>
    </lineage>
</organism>
<feature type="region of interest" description="Disordered" evidence="3">
    <location>
        <begin position="1"/>
        <end position="28"/>
    </location>
</feature>
<dbReference type="AlphaFoldDB" id="A0A1W1ZI39"/>